<proteinExistence type="predicted"/>
<dbReference type="AlphaFoldDB" id="A0A2S2PM07"/>
<feature type="region of interest" description="Disordered" evidence="1">
    <location>
        <begin position="26"/>
        <end position="48"/>
    </location>
</feature>
<protein>
    <submittedName>
        <fullName evidence="2">Uncharacterized protein</fullName>
    </submittedName>
</protein>
<organism evidence="2">
    <name type="scientific">Schizaphis graminum</name>
    <name type="common">Green bug aphid</name>
    <dbReference type="NCBI Taxonomy" id="13262"/>
    <lineage>
        <taxon>Eukaryota</taxon>
        <taxon>Metazoa</taxon>
        <taxon>Ecdysozoa</taxon>
        <taxon>Arthropoda</taxon>
        <taxon>Hexapoda</taxon>
        <taxon>Insecta</taxon>
        <taxon>Pterygota</taxon>
        <taxon>Neoptera</taxon>
        <taxon>Paraneoptera</taxon>
        <taxon>Hemiptera</taxon>
        <taxon>Sternorrhyncha</taxon>
        <taxon>Aphidomorpha</taxon>
        <taxon>Aphidoidea</taxon>
        <taxon>Aphididae</taxon>
        <taxon>Aphidini</taxon>
        <taxon>Schizaphis</taxon>
    </lineage>
</organism>
<name>A0A2S2PM07_SCHGA</name>
<reference evidence="2" key="1">
    <citation type="submission" date="2018-04" db="EMBL/GenBank/DDBJ databases">
        <title>Transcriptome of Schizaphis graminum biotype I.</title>
        <authorList>
            <person name="Scully E.D."/>
            <person name="Geib S.M."/>
            <person name="Palmer N.A."/>
            <person name="Koch K."/>
            <person name="Bradshaw J."/>
            <person name="Heng-Moss T."/>
            <person name="Sarath G."/>
        </authorList>
    </citation>
    <scope>NUCLEOTIDE SEQUENCE</scope>
</reference>
<evidence type="ECO:0000256" key="1">
    <source>
        <dbReference type="SAM" id="MobiDB-lite"/>
    </source>
</evidence>
<dbReference type="EMBL" id="GGMR01017826">
    <property type="protein sequence ID" value="MBY30445.1"/>
    <property type="molecule type" value="Transcribed_RNA"/>
</dbReference>
<gene>
    <name evidence="2" type="ORF">g.56844</name>
</gene>
<sequence length="206" mass="23566">MNFISMIFSFLTCIINKHTEIRQVYENEEDDDDENLIPDGNDSNDDETIEDGTCVILDMLNFMEADLNDCSQLNPSERNTKVTEIWQGIIRLFKLMNLEQTVGLILFRGSNYIEYVDCDIEGDLGRILRAENIEYLTVSSSDEEIIHVLMGYTQAEVLLQLKFEYELLARDEDEIKDFHTKVQMITSVWGLSNIVSKKGAGVSSGE</sequence>
<accession>A0A2S2PM07</accession>
<evidence type="ECO:0000313" key="2">
    <source>
        <dbReference type="EMBL" id="MBY30445.1"/>
    </source>
</evidence>